<feature type="non-terminal residue" evidence="2">
    <location>
        <position position="1"/>
    </location>
</feature>
<sequence length="159" mass="17591">QSRDIIVRKGESKSSNRDEPTDRGTAGPGGRIEKHLDFLFRASMIRISPQCGGRVKKSKRNIRLWSGPPPPREPGALIGSRLLFRSFCCLLVCLVSQLVYCDQCFIPGSSPLPSSLSEQNYDNSSLLYMKSSVVSGYQGLKILNTRILLKMSWASLASI</sequence>
<evidence type="ECO:0000313" key="3">
    <source>
        <dbReference type="Proteomes" id="UP000242450"/>
    </source>
</evidence>
<proteinExistence type="predicted"/>
<dbReference type="Proteomes" id="UP000242450">
    <property type="component" value="Chromosome 19"/>
</dbReference>
<comment type="caution">
    <text evidence="2">The sequence shown here is derived from an EMBL/GenBank/DDBJ whole genome shotgun (WGS) entry which is preliminary data.</text>
</comment>
<evidence type="ECO:0000313" key="2">
    <source>
        <dbReference type="EMBL" id="OWK06218.1"/>
    </source>
</evidence>
<gene>
    <name evidence="2" type="ORF">Celaphus_00012746</name>
</gene>
<name>A0A212CJN5_CEREH</name>
<keyword evidence="3" id="KW-1185">Reference proteome</keyword>
<protein>
    <submittedName>
        <fullName evidence="2">Uncharacterized protein</fullName>
    </submittedName>
</protein>
<accession>A0A212CJN5</accession>
<feature type="non-terminal residue" evidence="2">
    <location>
        <position position="159"/>
    </location>
</feature>
<feature type="compositionally biased region" description="Basic and acidic residues" evidence="1">
    <location>
        <begin position="1"/>
        <end position="22"/>
    </location>
</feature>
<dbReference type="AlphaFoldDB" id="A0A212CJN5"/>
<organism evidence="2 3">
    <name type="scientific">Cervus elaphus hippelaphus</name>
    <name type="common">European red deer</name>
    <dbReference type="NCBI Taxonomy" id="46360"/>
    <lineage>
        <taxon>Eukaryota</taxon>
        <taxon>Metazoa</taxon>
        <taxon>Chordata</taxon>
        <taxon>Craniata</taxon>
        <taxon>Vertebrata</taxon>
        <taxon>Euteleostomi</taxon>
        <taxon>Mammalia</taxon>
        <taxon>Eutheria</taxon>
        <taxon>Laurasiatheria</taxon>
        <taxon>Artiodactyla</taxon>
        <taxon>Ruminantia</taxon>
        <taxon>Pecora</taxon>
        <taxon>Cervidae</taxon>
        <taxon>Cervinae</taxon>
        <taxon>Cervus</taxon>
    </lineage>
</organism>
<feature type="region of interest" description="Disordered" evidence="1">
    <location>
        <begin position="1"/>
        <end position="30"/>
    </location>
</feature>
<dbReference type="EMBL" id="MKHE01000019">
    <property type="protein sequence ID" value="OWK06218.1"/>
    <property type="molecule type" value="Genomic_DNA"/>
</dbReference>
<evidence type="ECO:0000256" key="1">
    <source>
        <dbReference type="SAM" id="MobiDB-lite"/>
    </source>
</evidence>
<reference evidence="2 3" key="1">
    <citation type="journal article" date="2018" name="Mol. Genet. Genomics">
        <title>The red deer Cervus elaphus genome CerEla1.0: sequencing, annotating, genes, and chromosomes.</title>
        <authorList>
            <person name="Bana N.A."/>
            <person name="Nyiri A."/>
            <person name="Nagy J."/>
            <person name="Frank K."/>
            <person name="Nagy T."/>
            <person name="Steger V."/>
            <person name="Schiller M."/>
            <person name="Lakatos P."/>
            <person name="Sugar L."/>
            <person name="Horn P."/>
            <person name="Barta E."/>
            <person name="Orosz L."/>
        </authorList>
    </citation>
    <scope>NUCLEOTIDE SEQUENCE [LARGE SCALE GENOMIC DNA]</scope>
    <source>
        <strain evidence="2">Hungarian</strain>
    </source>
</reference>